<sequence length="86" mass="9109">GQFSLLATVAKHLATRSFLADICWGESNKVVVVPLEALGEISYKQLSAKRSEYGSSVVEGGGKKDPRNFRAVLPGFVGGWASGKAL</sequence>
<reference evidence="1 2" key="1">
    <citation type="journal article" date="2024" name="G3 (Bethesda)">
        <title>Genome assembly of Hibiscus sabdariffa L. provides insights into metabolisms of medicinal natural products.</title>
        <authorList>
            <person name="Kim T."/>
        </authorList>
    </citation>
    <scope>NUCLEOTIDE SEQUENCE [LARGE SCALE GENOMIC DNA]</scope>
    <source>
        <strain evidence="1">TK-2024</strain>
        <tissue evidence="1">Old leaves</tissue>
    </source>
</reference>
<comment type="caution">
    <text evidence="1">The sequence shown here is derived from an EMBL/GenBank/DDBJ whole genome shotgun (WGS) entry which is preliminary data.</text>
</comment>
<organism evidence="1 2">
    <name type="scientific">Hibiscus sabdariffa</name>
    <name type="common">roselle</name>
    <dbReference type="NCBI Taxonomy" id="183260"/>
    <lineage>
        <taxon>Eukaryota</taxon>
        <taxon>Viridiplantae</taxon>
        <taxon>Streptophyta</taxon>
        <taxon>Embryophyta</taxon>
        <taxon>Tracheophyta</taxon>
        <taxon>Spermatophyta</taxon>
        <taxon>Magnoliopsida</taxon>
        <taxon>eudicotyledons</taxon>
        <taxon>Gunneridae</taxon>
        <taxon>Pentapetalae</taxon>
        <taxon>rosids</taxon>
        <taxon>malvids</taxon>
        <taxon>Malvales</taxon>
        <taxon>Malvaceae</taxon>
        <taxon>Malvoideae</taxon>
        <taxon>Hibiscus</taxon>
    </lineage>
</organism>
<keyword evidence="2" id="KW-1185">Reference proteome</keyword>
<evidence type="ECO:0000313" key="2">
    <source>
        <dbReference type="Proteomes" id="UP001472677"/>
    </source>
</evidence>
<gene>
    <name evidence="1" type="ORF">V6N12_037151</name>
</gene>
<proteinExistence type="predicted"/>
<feature type="non-terminal residue" evidence="1">
    <location>
        <position position="1"/>
    </location>
</feature>
<protein>
    <submittedName>
        <fullName evidence="1">Uncharacterized protein</fullName>
    </submittedName>
</protein>
<accession>A0ABR1Z8I4</accession>
<evidence type="ECO:0000313" key="1">
    <source>
        <dbReference type="EMBL" id="KAK8476018.1"/>
    </source>
</evidence>
<dbReference type="EMBL" id="JBBPBM010002615">
    <property type="protein sequence ID" value="KAK8476018.1"/>
    <property type="molecule type" value="Genomic_DNA"/>
</dbReference>
<dbReference type="Proteomes" id="UP001472677">
    <property type="component" value="Unassembled WGS sequence"/>
</dbReference>
<name>A0ABR1Z8I4_9ROSI</name>